<keyword evidence="1" id="KW-0812">Transmembrane</keyword>
<sequence>MQKRSFITTTSVEMVRIYFLCLLVNLVVLIFANKLAPQSVVFGTSVLTPNWGLFLSMGTLSLLNLLFVPFFEQVQEELQRELTSKEWMVGYFILNFVGLWLISRFAEQLGLGISSWWVGAILAFILDMLQGFAIMRFAYEKK</sequence>
<gene>
    <name evidence="2" type="ORF">A2572_01030</name>
</gene>
<dbReference type="EMBL" id="MFAQ01000031">
    <property type="protein sequence ID" value="OGD83026.1"/>
    <property type="molecule type" value="Genomic_DNA"/>
</dbReference>
<feature type="transmembrane region" description="Helical" evidence="1">
    <location>
        <begin position="12"/>
        <end position="31"/>
    </location>
</feature>
<evidence type="ECO:0000313" key="3">
    <source>
        <dbReference type="Proteomes" id="UP000179237"/>
    </source>
</evidence>
<dbReference type="AlphaFoldDB" id="A0A1F5FTS5"/>
<protein>
    <submittedName>
        <fullName evidence="2">Uncharacterized protein</fullName>
    </submittedName>
</protein>
<organism evidence="2 3">
    <name type="scientific">Candidatus Collierbacteria bacterium RIFOXYD1_FULL_40_9</name>
    <dbReference type="NCBI Taxonomy" id="1817731"/>
    <lineage>
        <taxon>Bacteria</taxon>
        <taxon>Candidatus Collieribacteriota</taxon>
    </lineage>
</organism>
<evidence type="ECO:0000256" key="1">
    <source>
        <dbReference type="SAM" id="Phobius"/>
    </source>
</evidence>
<dbReference type="Proteomes" id="UP000179237">
    <property type="component" value="Unassembled WGS sequence"/>
</dbReference>
<reference evidence="2 3" key="1">
    <citation type="journal article" date="2016" name="Nat. Commun.">
        <title>Thousands of microbial genomes shed light on interconnected biogeochemical processes in an aquifer system.</title>
        <authorList>
            <person name="Anantharaman K."/>
            <person name="Brown C.T."/>
            <person name="Hug L.A."/>
            <person name="Sharon I."/>
            <person name="Castelle C.J."/>
            <person name="Probst A.J."/>
            <person name="Thomas B.C."/>
            <person name="Singh A."/>
            <person name="Wilkins M.J."/>
            <person name="Karaoz U."/>
            <person name="Brodie E.L."/>
            <person name="Williams K.H."/>
            <person name="Hubbard S.S."/>
            <person name="Banfield J.F."/>
        </authorList>
    </citation>
    <scope>NUCLEOTIDE SEQUENCE [LARGE SCALE GENOMIC DNA]</scope>
</reference>
<name>A0A1F5FTS5_9BACT</name>
<feature type="transmembrane region" description="Helical" evidence="1">
    <location>
        <begin position="87"/>
        <end position="103"/>
    </location>
</feature>
<proteinExistence type="predicted"/>
<evidence type="ECO:0000313" key="2">
    <source>
        <dbReference type="EMBL" id="OGD83026.1"/>
    </source>
</evidence>
<keyword evidence="1" id="KW-1133">Transmembrane helix</keyword>
<feature type="transmembrane region" description="Helical" evidence="1">
    <location>
        <begin position="51"/>
        <end position="71"/>
    </location>
</feature>
<keyword evidence="1" id="KW-0472">Membrane</keyword>
<accession>A0A1F5FTS5</accession>
<feature type="transmembrane region" description="Helical" evidence="1">
    <location>
        <begin position="115"/>
        <end position="139"/>
    </location>
</feature>
<comment type="caution">
    <text evidence="2">The sequence shown here is derived from an EMBL/GenBank/DDBJ whole genome shotgun (WGS) entry which is preliminary data.</text>
</comment>